<evidence type="ECO:0000313" key="2">
    <source>
        <dbReference type="Proteomes" id="UP000305792"/>
    </source>
</evidence>
<accession>A0A4S8PCG8</accession>
<protein>
    <submittedName>
        <fullName evidence="1">Uncharacterized protein</fullName>
    </submittedName>
</protein>
<sequence length="137" mass="14624">MSTPPLTPAEQAASKALYSHRHGLNGVDGFPCINCNDEARAVVAAVQEPIEQQLGRDLLDDGIEAVLTRLLGEANAVFVLNLVRAEAIEDAAAREFNAATPTDGRLRARLYSRAAEVRATPLPGSPLALSRPTSEEH</sequence>
<dbReference type="RefSeq" id="WP_136531432.1">
    <property type="nucleotide sequence ID" value="NZ_STGX01000016.1"/>
</dbReference>
<dbReference type="EMBL" id="STGX01000016">
    <property type="protein sequence ID" value="THV25984.1"/>
    <property type="molecule type" value="Genomic_DNA"/>
</dbReference>
<evidence type="ECO:0000313" key="1">
    <source>
        <dbReference type="EMBL" id="THV25984.1"/>
    </source>
</evidence>
<dbReference type="AlphaFoldDB" id="A0A4S8PCG8"/>
<proteinExistence type="predicted"/>
<dbReference type="Proteomes" id="UP000305792">
    <property type="component" value="Unassembled WGS sequence"/>
</dbReference>
<comment type="caution">
    <text evidence="1">The sequence shown here is derived from an EMBL/GenBank/DDBJ whole genome shotgun (WGS) entry which is preliminary data.</text>
</comment>
<keyword evidence="2" id="KW-1185">Reference proteome</keyword>
<name>A0A4S8PCG8_9ACTN</name>
<organism evidence="1 2">
    <name type="scientific">Glycomyces paridis</name>
    <dbReference type="NCBI Taxonomy" id="2126555"/>
    <lineage>
        <taxon>Bacteria</taxon>
        <taxon>Bacillati</taxon>
        <taxon>Actinomycetota</taxon>
        <taxon>Actinomycetes</taxon>
        <taxon>Glycomycetales</taxon>
        <taxon>Glycomycetaceae</taxon>
        <taxon>Glycomyces</taxon>
    </lineage>
</organism>
<gene>
    <name evidence="1" type="ORF">E9998_19820</name>
</gene>
<reference evidence="1 2" key="1">
    <citation type="journal article" date="2018" name="Int. J. Syst. Evol. Microbiol.">
        <title>Glycomyces paridis sp. nov., isolated from the medicinal plant Paris polyphylla.</title>
        <authorList>
            <person name="Fang X.M."/>
            <person name="Bai J.L."/>
            <person name="Su J."/>
            <person name="Zhao L.L."/>
            <person name="Liu H.Y."/>
            <person name="Ma B.P."/>
            <person name="Zhang Y.Q."/>
            <person name="Yu L.Y."/>
        </authorList>
    </citation>
    <scope>NUCLEOTIDE SEQUENCE [LARGE SCALE GENOMIC DNA]</scope>
    <source>
        <strain evidence="1 2">CPCC 204357</strain>
    </source>
</reference>